<dbReference type="NCBIfam" id="TIGR00552">
    <property type="entry name" value="nadE"/>
    <property type="match status" value="1"/>
</dbReference>
<feature type="active site" description="Proton acceptor; for glutaminase activity" evidence="7">
    <location>
        <position position="56"/>
    </location>
</feature>
<evidence type="ECO:0000256" key="5">
    <source>
        <dbReference type="ARBA" id="ARBA00022840"/>
    </source>
</evidence>
<dbReference type="InterPro" id="IPR014729">
    <property type="entry name" value="Rossmann-like_a/b/a_fold"/>
</dbReference>
<dbReference type="PANTHER" id="PTHR23090:SF9">
    <property type="entry name" value="GLUTAMINE-DEPENDENT NAD(+) SYNTHETASE"/>
    <property type="match status" value="1"/>
</dbReference>
<evidence type="ECO:0000256" key="3">
    <source>
        <dbReference type="ARBA" id="ARBA00022598"/>
    </source>
</evidence>
<dbReference type="InterPro" id="IPR003010">
    <property type="entry name" value="C-N_Hydrolase"/>
</dbReference>
<dbReference type="Gene3D" id="3.40.50.620">
    <property type="entry name" value="HUPs"/>
    <property type="match status" value="1"/>
</dbReference>
<evidence type="ECO:0000256" key="2">
    <source>
        <dbReference type="ARBA" id="ARBA00007145"/>
    </source>
</evidence>
<evidence type="ECO:0000256" key="7">
    <source>
        <dbReference type="HAMAP-Rule" id="MF_02090"/>
    </source>
</evidence>
<comment type="similarity">
    <text evidence="2 7 8">In the C-terminal section; belongs to the NAD synthetase family.</text>
</comment>
<feature type="binding site" evidence="7">
    <location>
        <position position="461"/>
    </location>
    <ligand>
        <name>deamido-NAD(+)</name>
        <dbReference type="ChEBI" id="CHEBI:58437"/>
        <note>ligand shared between two neighboring subunits</note>
    </ligand>
</feature>
<feature type="binding site" evidence="7">
    <location>
        <position position="131"/>
    </location>
    <ligand>
        <name>L-glutamine</name>
        <dbReference type="ChEBI" id="CHEBI:58359"/>
    </ligand>
</feature>
<dbReference type="PROSITE" id="PS50263">
    <property type="entry name" value="CN_HYDROLASE"/>
    <property type="match status" value="1"/>
</dbReference>
<sequence length="684" mass="74440">MAEEGAFFSIHRHGFVRVAVCAPRALTADPAGNVAETLALARQGHVEACDLMLFPELGISSYAEDDLHLQDAILERVEAGLAEIAEASAKLKPVLIVGAPVRRNGRLYNCAVAIAKGRILGVVPKSFLPNYREYYEKRWFASGVGLTGLEVEIAGQTAPFGVDLLFEASDYRDFIFHLEICEDFWAATPPSTQGALAGALILCNLSASNIVVGKADERAMLCASQSVRCQAAYLYAAAGPGESTTDVAWDGQGSVHELGLLLAETERFPAKPQIAVADVDVERLRLERLRTPTFNDAAAASGHPETRFRRVRFAHEPHMADVGLIRPIDRFPFVPNDAARLDQDCYEAFNIQVQGLVRRLQSTKSETIVIGVSGGLDSTHALLVAAKACDALGKPRSAILAFTLPGFATSDKTKANAWALMRAVGATAEEIDIRPAAEQLLKDMGHPFSAGKPVYDVTFENVQAGLRTDYLFRLANQRKGIVLGTGDLSELALGWCTYGVGDQMSHYNVNGSVAKTSIQHLIRWVAASGQFDAAANETLLSVLDTEISPELVPADATGAIQSTQAIVGPYELQDFNLFYITRYGLRPSKVAFLAWHAWRDAKAGEWPPHFPEDARNAYDLATIKKWLRVFLVRFFELSQFKRSAMPNGPKVISGGNLSPRGDWRAPSDSTARTWVEELEANVPG</sequence>
<feature type="binding site" evidence="7">
    <location>
        <position position="490"/>
    </location>
    <ligand>
        <name>deamido-NAD(+)</name>
        <dbReference type="ChEBI" id="CHEBI:58437"/>
        <note>ligand shared between two neighboring subunits</note>
    </ligand>
</feature>
<feature type="active site" description="For glutaminase activity" evidence="7">
    <location>
        <position position="125"/>
    </location>
</feature>
<dbReference type="HAMAP" id="MF_02090">
    <property type="entry name" value="NadE_glutamine_dep"/>
    <property type="match status" value="1"/>
</dbReference>
<comment type="function">
    <text evidence="7">Catalyzes the ATP-dependent amidation of deamido-NAD to form NAD. Uses L-glutamine as a nitrogen source.</text>
</comment>
<keyword evidence="3 7" id="KW-0436">Ligase</keyword>
<dbReference type="InterPro" id="IPR003694">
    <property type="entry name" value="NAD_synthase"/>
</dbReference>
<dbReference type="InterPro" id="IPR014445">
    <property type="entry name" value="Gln-dep_NAD_synthase"/>
</dbReference>
<dbReference type="CDD" id="cd07570">
    <property type="entry name" value="GAT_Gln-NAD-synth"/>
    <property type="match status" value="1"/>
</dbReference>
<dbReference type="SUPFAM" id="SSF56317">
    <property type="entry name" value="Carbon-nitrogen hydrolase"/>
    <property type="match status" value="1"/>
</dbReference>
<dbReference type="Pfam" id="PF00795">
    <property type="entry name" value="CN_hydrolase"/>
    <property type="match status" value="1"/>
</dbReference>
<dbReference type="RefSeq" id="WP_111530539.1">
    <property type="nucleotide sequence ID" value="NZ_JBHRSG010000003.1"/>
</dbReference>
<dbReference type="EC" id="6.3.5.1" evidence="7 8"/>
<feature type="binding site" evidence="7">
    <location>
        <begin position="495"/>
        <end position="498"/>
    </location>
    <ligand>
        <name>deamido-NAD(+)</name>
        <dbReference type="ChEBI" id="CHEBI:58437"/>
        <note>ligand shared between two neighboring subunits</note>
    </ligand>
</feature>
<dbReference type="AlphaFoldDB" id="A0A328ABX0"/>
<dbReference type="Gene3D" id="1.10.10.1140">
    <property type="entry name" value="Glutamine-dependent NAD+ synthetase, C-terminal domain"/>
    <property type="match status" value="1"/>
</dbReference>
<feature type="active site" description="Nucleophile; for glutaminase activity" evidence="7">
    <location>
        <position position="181"/>
    </location>
</feature>
<dbReference type="FunFam" id="1.10.10.1140:FF:000001">
    <property type="entry name" value="Glutamine-dependent NAD(+) synthetase"/>
    <property type="match status" value="1"/>
</dbReference>
<dbReference type="Proteomes" id="UP000249254">
    <property type="component" value="Unassembled WGS sequence"/>
</dbReference>
<feature type="binding site" evidence="7">
    <location>
        <position position="641"/>
    </location>
    <ligand>
        <name>deamido-NAD(+)</name>
        <dbReference type="ChEBI" id="CHEBI:58437"/>
        <note>ligand shared between two neighboring subunits</note>
    </ligand>
</feature>
<comment type="similarity">
    <text evidence="9">Belongs to the NAD synthetase family.</text>
</comment>
<dbReference type="UniPathway" id="UPA00253">
    <property type="reaction ID" value="UER00334"/>
</dbReference>
<dbReference type="GO" id="GO:0008795">
    <property type="term" value="F:NAD+ synthase activity"/>
    <property type="evidence" value="ECO:0007669"/>
    <property type="project" value="UniProtKB-UniRule"/>
</dbReference>
<keyword evidence="4 7" id="KW-0547">Nucleotide-binding</keyword>
<dbReference type="EMBL" id="QFYQ01000002">
    <property type="protein sequence ID" value="RAK51977.1"/>
    <property type="molecule type" value="Genomic_DNA"/>
</dbReference>
<keyword evidence="12" id="KW-1185">Reference proteome</keyword>
<dbReference type="InterPro" id="IPR036526">
    <property type="entry name" value="C-N_Hydrolase_sf"/>
</dbReference>
<evidence type="ECO:0000313" key="11">
    <source>
        <dbReference type="EMBL" id="RAK51977.1"/>
    </source>
</evidence>
<dbReference type="GO" id="GO:0009435">
    <property type="term" value="P:NAD+ biosynthetic process"/>
    <property type="evidence" value="ECO:0007669"/>
    <property type="project" value="UniProtKB-UniRule"/>
</dbReference>
<evidence type="ECO:0000256" key="6">
    <source>
        <dbReference type="ARBA" id="ARBA00023027"/>
    </source>
</evidence>
<keyword evidence="5 7" id="KW-0067">ATP-binding</keyword>
<dbReference type="OrthoDB" id="9760188at2"/>
<dbReference type="GO" id="GO:0004359">
    <property type="term" value="F:glutaminase activity"/>
    <property type="evidence" value="ECO:0007669"/>
    <property type="project" value="InterPro"/>
</dbReference>
<keyword evidence="6 7" id="KW-0520">NAD</keyword>
<comment type="catalytic activity">
    <reaction evidence="7 8">
        <text>deamido-NAD(+) + L-glutamine + ATP + H2O = L-glutamate + AMP + diphosphate + NAD(+) + H(+)</text>
        <dbReference type="Rhea" id="RHEA:24384"/>
        <dbReference type="ChEBI" id="CHEBI:15377"/>
        <dbReference type="ChEBI" id="CHEBI:15378"/>
        <dbReference type="ChEBI" id="CHEBI:29985"/>
        <dbReference type="ChEBI" id="CHEBI:30616"/>
        <dbReference type="ChEBI" id="CHEBI:33019"/>
        <dbReference type="ChEBI" id="CHEBI:57540"/>
        <dbReference type="ChEBI" id="CHEBI:58359"/>
        <dbReference type="ChEBI" id="CHEBI:58437"/>
        <dbReference type="ChEBI" id="CHEBI:456215"/>
        <dbReference type="EC" id="6.3.5.1"/>
    </reaction>
</comment>
<accession>A0A328ABX0</accession>
<feature type="domain" description="CN hydrolase" evidence="10">
    <location>
        <begin position="16"/>
        <end position="281"/>
    </location>
</feature>
<name>A0A328ABX0_9CAUL</name>
<gene>
    <name evidence="7" type="primary">nadE</name>
    <name evidence="11" type="ORF">DJ017_18625</name>
</gene>
<feature type="binding site" evidence="7">
    <location>
        <position position="208"/>
    </location>
    <ligand>
        <name>L-glutamine</name>
        <dbReference type="ChEBI" id="CHEBI:58359"/>
    </ligand>
</feature>
<dbReference type="GO" id="GO:0005524">
    <property type="term" value="F:ATP binding"/>
    <property type="evidence" value="ECO:0007669"/>
    <property type="project" value="UniProtKB-UniRule"/>
</dbReference>
<dbReference type="InterPro" id="IPR022310">
    <property type="entry name" value="NAD/GMP_synthase"/>
</dbReference>
<dbReference type="InterPro" id="IPR041856">
    <property type="entry name" value="NAD+_synth_C"/>
</dbReference>
<feature type="binding site" evidence="7">
    <location>
        <position position="485"/>
    </location>
    <ligand>
        <name>ATP</name>
        <dbReference type="ChEBI" id="CHEBI:30616"/>
    </ligand>
</feature>
<evidence type="ECO:0000259" key="10">
    <source>
        <dbReference type="PROSITE" id="PS50263"/>
    </source>
</evidence>
<dbReference type="CDD" id="cd00553">
    <property type="entry name" value="NAD_synthase"/>
    <property type="match status" value="1"/>
</dbReference>
<dbReference type="GO" id="GO:0003952">
    <property type="term" value="F:NAD+ synthase (glutamine-hydrolyzing) activity"/>
    <property type="evidence" value="ECO:0007669"/>
    <property type="project" value="UniProtKB-UniRule"/>
</dbReference>
<dbReference type="Pfam" id="PF02540">
    <property type="entry name" value="NAD_synthase"/>
    <property type="match status" value="1"/>
</dbReference>
<evidence type="ECO:0000256" key="9">
    <source>
        <dbReference type="RuleBase" id="RU003811"/>
    </source>
</evidence>
<comment type="caution">
    <text evidence="11">The sequence shown here is derived from an EMBL/GenBank/DDBJ whole genome shotgun (WGS) entry which is preliminary data.</text>
</comment>
<dbReference type="PIRSF" id="PIRSF006630">
    <property type="entry name" value="NADS_GAT"/>
    <property type="match status" value="1"/>
</dbReference>
<evidence type="ECO:0000256" key="1">
    <source>
        <dbReference type="ARBA" id="ARBA00005188"/>
    </source>
</evidence>
<protein>
    <recommendedName>
        <fullName evidence="7 8">Glutamine-dependent NAD(+) synthetase</fullName>
        <ecNumber evidence="7 8">6.3.5.1</ecNumber>
    </recommendedName>
    <alternativeName>
        <fullName evidence="7 8">NAD(+) synthase [glutamine-hydrolyzing]</fullName>
    </alternativeName>
</protein>
<evidence type="ECO:0000313" key="12">
    <source>
        <dbReference type="Proteomes" id="UP000249254"/>
    </source>
</evidence>
<organism evidence="11 12">
    <name type="scientific">Phenylobacterium soli</name>
    <dbReference type="NCBI Taxonomy" id="2170551"/>
    <lineage>
        <taxon>Bacteria</taxon>
        <taxon>Pseudomonadati</taxon>
        <taxon>Pseudomonadota</taxon>
        <taxon>Alphaproteobacteria</taxon>
        <taxon>Caulobacterales</taxon>
        <taxon>Caulobacteraceae</taxon>
        <taxon>Phenylobacterium</taxon>
    </lineage>
</organism>
<evidence type="ECO:0000256" key="8">
    <source>
        <dbReference type="PIRNR" id="PIRNR006630"/>
    </source>
</evidence>
<reference evidence="12" key="1">
    <citation type="submission" date="2018-05" db="EMBL/GenBank/DDBJ databases">
        <authorList>
            <person name="Li X."/>
        </authorList>
    </citation>
    <scope>NUCLEOTIDE SEQUENCE [LARGE SCALE GENOMIC DNA]</scope>
    <source>
        <strain evidence="12">LX32</strain>
    </source>
</reference>
<proteinExistence type="inferred from homology"/>
<dbReference type="NCBIfam" id="NF002730">
    <property type="entry name" value="PRK02628.1"/>
    <property type="match status" value="1"/>
</dbReference>
<dbReference type="FunFam" id="3.40.50.620:FF:000155">
    <property type="entry name" value="Glutamine-dependent NAD(+) synthetase"/>
    <property type="match status" value="1"/>
</dbReference>
<comment type="pathway">
    <text evidence="1 7 8">Cofactor biosynthesis; NAD(+) biosynthesis; NAD(+) from deamido-NAD(+) (L-Gln route): step 1/1.</text>
</comment>
<dbReference type="PANTHER" id="PTHR23090">
    <property type="entry name" value="NH 3 /GLUTAMINE-DEPENDENT NAD + SYNTHETASE"/>
    <property type="match status" value="1"/>
</dbReference>
<evidence type="ECO:0000256" key="4">
    <source>
        <dbReference type="ARBA" id="ARBA00022741"/>
    </source>
</evidence>
<feature type="binding site" evidence="7">
    <location>
        <position position="214"/>
    </location>
    <ligand>
        <name>L-glutamine</name>
        <dbReference type="ChEBI" id="CHEBI:58359"/>
    </ligand>
</feature>
<dbReference type="SUPFAM" id="SSF52402">
    <property type="entry name" value="Adenine nucleotide alpha hydrolases-like"/>
    <property type="match status" value="1"/>
</dbReference>
<feature type="binding site" evidence="7">
    <location>
        <begin position="371"/>
        <end position="378"/>
    </location>
    <ligand>
        <name>ATP</name>
        <dbReference type="ChEBI" id="CHEBI:30616"/>
    </ligand>
</feature>
<dbReference type="GO" id="GO:0005737">
    <property type="term" value="C:cytoplasm"/>
    <property type="evidence" value="ECO:0007669"/>
    <property type="project" value="InterPro"/>
</dbReference>
<dbReference type="Gene3D" id="3.60.110.10">
    <property type="entry name" value="Carbon-nitrogen hydrolase"/>
    <property type="match status" value="1"/>
</dbReference>